<dbReference type="SMART" id="SM00251">
    <property type="entry name" value="SAM_PNT"/>
    <property type="match status" value="1"/>
</dbReference>
<protein>
    <submittedName>
        <fullName evidence="7">Protein C-ets-2</fullName>
    </submittedName>
</protein>
<dbReference type="Gene3D" id="1.10.10.10">
    <property type="entry name" value="Winged helix-like DNA-binding domain superfamily/Winged helix DNA-binding domain"/>
    <property type="match status" value="1"/>
</dbReference>
<comment type="subcellular location">
    <subcellularLocation>
        <location evidence="3">Nucleus</location>
    </subcellularLocation>
</comment>
<evidence type="ECO:0000256" key="3">
    <source>
        <dbReference type="RuleBase" id="RU004019"/>
    </source>
</evidence>
<name>A0AA47M6Y6_MERPO</name>
<comment type="caution">
    <text evidence="7">The sequence shown here is derived from an EMBL/GenBank/DDBJ whole genome shotgun (WGS) entry which is preliminary data.</text>
</comment>
<evidence type="ECO:0000256" key="4">
    <source>
        <dbReference type="SAM" id="Phobius"/>
    </source>
</evidence>
<dbReference type="PROSITE" id="PS51433">
    <property type="entry name" value="PNT"/>
    <property type="match status" value="1"/>
</dbReference>
<keyword evidence="3" id="KW-0539">Nucleus</keyword>
<comment type="similarity">
    <text evidence="1 3">Belongs to the ETS family.</text>
</comment>
<evidence type="ECO:0000259" key="6">
    <source>
        <dbReference type="PROSITE" id="PS51433"/>
    </source>
</evidence>
<dbReference type="GO" id="GO:0005634">
    <property type="term" value="C:nucleus"/>
    <property type="evidence" value="ECO:0007669"/>
    <property type="project" value="UniProtKB-SubCell"/>
</dbReference>
<dbReference type="Pfam" id="PF02198">
    <property type="entry name" value="SAM_PNT"/>
    <property type="match status" value="1"/>
</dbReference>
<dbReference type="GO" id="GO:0043565">
    <property type="term" value="F:sequence-specific DNA binding"/>
    <property type="evidence" value="ECO:0007669"/>
    <property type="project" value="InterPro"/>
</dbReference>
<keyword evidence="4" id="KW-0472">Membrane</keyword>
<keyword evidence="4" id="KW-0812">Transmembrane</keyword>
<dbReference type="InterPro" id="IPR000418">
    <property type="entry name" value="Ets_dom"/>
</dbReference>
<dbReference type="GO" id="GO:0000981">
    <property type="term" value="F:DNA-binding transcription factor activity, RNA polymerase II-specific"/>
    <property type="evidence" value="ECO:0007669"/>
    <property type="project" value="TreeGrafter"/>
</dbReference>
<feature type="domain" description="PNT" evidence="6">
    <location>
        <begin position="61"/>
        <end position="147"/>
    </location>
</feature>
<dbReference type="InterPro" id="IPR003118">
    <property type="entry name" value="Pointed_dom"/>
</dbReference>
<dbReference type="PRINTS" id="PR00454">
    <property type="entry name" value="ETSDOMAIN"/>
</dbReference>
<dbReference type="SUPFAM" id="SSF47769">
    <property type="entry name" value="SAM/Pointed domain"/>
    <property type="match status" value="1"/>
</dbReference>
<feature type="transmembrane region" description="Helical" evidence="4">
    <location>
        <begin position="12"/>
        <end position="30"/>
    </location>
</feature>
<dbReference type="GO" id="GO:0030154">
    <property type="term" value="P:cell differentiation"/>
    <property type="evidence" value="ECO:0007669"/>
    <property type="project" value="TreeGrafter"/>
</dbReference>
<evidence type="ECO:0000256" key="2">
    <source>
        <dbReference type="ARBA" id="ARBA00023125"/>
    </source>
</evidence>
<feature type="domain" description="ETS" evidence="5">
    <location>
        <begin position="312"/>
        <end position="392"/>
    </location>
</feature>
<evidence type="ECO:0000259" key="5">
    <source>
        <dbReference type="PROSITE" id="PS50061"/>
    </source>
</evidence>
<dbReference type="PROSITE" id="PS00345">
    <property type="entry name" value="ETS_DOMAIN_1"/>
    <property type="match status" value="1"/>
</dbReference>
<dbReference type="PANTHER" id="PTHR11849:SF209">
    <property type="entry name" value="ETS TRANSLOCATION VARIANT 2"/>
    <property type="match status" value="1"/>
</dbReference>
<dbReference type="InterPro" id="IPR046328">
    <property type="entry name" value="ETS_fam"/>
</dbReference>
<accession>A0AA47M6Y6</accession>
<dbReference type="InterPro" id="IPR036388">
    <property type="entry name" value="WH-like_DNA-bd_sf"/>
</dbReference>
<keyword evidence="4" id="KW-1133">Transmembrane helix</keyword>
<organism evidence="7 8">
    <name type="scientific">Merluccius polli</name>
    <name type="common">Benguela hake</name>
    <name type="synonym">Merluccius cadenati</name>
    <dbReference type="NCBI Taxonomy" id="89951"/>
    <lineage>
        <taxon>Eukaryota</taxon>
        <taxon>Metazoa</taxon>
        <taxon>Chordata</taxon>
        <taxon>Craniata</taxon>
        <taxon>Vertebrata</taxon>
        <taxon>Euteleostomi</taxon>
        <taxon>Actinopterygii</taxon>
        <taxon>Neopterygii</taxon>
        <taxon>Teleostei</taxon>
        <taxon>Neoteleostei</taxon>
        <taxon>Acanthomorphata</taxon>
        <taxon>Zeiogadaria</taxon>
        <taxon>Gadariae</taxon>
        <taxon>Gadiformes</taxon>
        <taxon>Gadoidei</taxon>
        <taxon>Merlucciidae</taxon>
        <taxon>Merluccius</taxon>
    </lineage>
</organism>
<dbReference type="InterPro" id="IPR036390">
    <property type="entry name" value="WH_DNA-bd_sf"/>
</dbReference>
<dbReference type="Gene3D" id="1.10.150.50">
    <property type="entry name" value="Transcription Factor, Ets-1"/>
    <property type="match status" value="1"/>
</dbReference>
<dbReference type="PANTHER" id="PTHR11849">
    <property type="entry name" value="ETS"/>
    <property type="match status" value="1"/>
</dbReference>
<reference evidence="7" key="1">
    <citation type="journal article" date="2023" name="Front. Mar. Sci.">
        <title>A new Merluccius polli reference genome to investigate the effects of global change in West African waters.</title>
        <authorList>
            <person name="Mateo J.L."/>
            <person name="Blanco-Fernandez C."/>
            <person name="Garcia-Vazquez E."/>
            <person name="Machado-Schiaffino G."/>
        </authorList>
    </citation>
    <scope>NUCLEOTIDE SEQUENCE</scope>
    <source>
        <strain evidence="7">C29</strain>
        <tissue evidence="7">Fin</tissue>
    </source>
</reference>
<evidence type="ECO:0000313" key="7">
    <source>
        <dbReference type="EMBL" id="KAK0134789.1"/>
    </source>
</evidence>
<keyword evidence="2 3" id="KW-0238">DNA-binding</keyword>
<dbReference type="FunFam" id="1.10.10.10:FF:001050">
    <property type="entry name" value="Predicted protein"/>
    <property type="match status" value="1"/>
</dbReference>
<gene>
    <name evidence="7" type="primary">ETS2_1</name>
    <name evidence="7" type="ORF">N1851_029583</name>
</gene>
<evidence type="ECO:0000313" key="8">
    <source>
        <dbReference type="Proteomes" id="UP001174136"/>
    </source>
</evidence>
<evidence type="ECO:0000256" key="1">
    <source>
        <dbReference type="ARBA" id="ARBA00005562"/>
    </source>
</evidence>
<dbReference type="InterPro" id="IPR013761">
    <property type="entry name" value="SAM/pointed_sf"/>
</dbReference>
<proteinExistence type="inferred from homology"/>
<sequence>MVLFYTEYRPTCCKSVTGVVGFVFYVFYVFCVFCVCSESDPLEVPPLTPTSKEVLSQAVSATFQGFAQERNDRHFPQDPNLWSQWEVNHWLDWCQVEFGLQCLGPDLRGLQGSELCALDREAFLGLTSDCTAGEILWEHLETMQRDYYSEYVEQHSCHLHYSDAPVDQQLHTLEPVAAAAAALQHEDCFTFRADGGGSGSSATPLQDARENGETDSEVDMIHYEDADITGSLSWTAPIQDMDPFLLPQPHRSFKEFVGDNTDLGRAVIPAAILAGYTDRPHVQTTADVRKSVLTSRPDHRRCEEVCLGSGPIQLWQFLLELLTDRSCQSCISWTGSGWEFKLTDPDEVALLWGRRKNKPKMNYEKLSRGLRYYYDKNIIHKTAGKRYVYRFVCNLQGLLGYEPEELHAMLDINTETQE</sequence>
<dbReference type="EMBL" id="JAOPHQ010005617">
    <property type="protein sequence ID" value="KAK0134789.1"/>
    <property type="molecule type" value="Genomic_DNA"/>
</dbReference>
<dbReference type="Proteomes" id="UP001174136">
    <property type="component" value="Unassembled WGS sequence"/>
</dbReference>
<dbReference type="PROSITE" id="PS50061">
    <property type="entry name" value="ETS_DOMAIN_3"/>
    <property type="match status" value="1"/>
</dbReference>
<dbReference type="PROSITE" id="PS00346">
    <property type="entry name" value="ETS_DOMAIN_2"/>
    <property type="match status" value="1"/>
</dbReference>
<dbReference type="AlphaFoldDB" id="A0AA47M6Y6"/>
<keyword evidence="8" id="KW-1185">Reference proteome</keyword>
<dbReference type="Pfam" id="PF00178">
    <property type="entry name" value="Ets"/>
    <property type="match status" value="1"/>
</dbReference>
<dbReference type="SUPFAM" id="SSF46785">
    <property type="entry name" value="Winged helix' DNA-binding domain"/>
    <property type="match status" value="1"/>
</dbReference>
<dbReference type="SMART" id="SM00413">
    <property type="entry name" value="ETS"/>
    <property type="match status" value="1"/>
</dbReference>